<organism evidence="4 5">
    <name type="scientific">Shewanella surugensis</name>
    <dbReference type="NCBI Taxonomy" id="212020"/>
    <lineage>
        <taxon>Bacteria</taxon>
        <taxon>Pseudomonadati</taxon>
        <taxon>Pseudomonadota</taxon>
        <taxon>Gammaproteobacteria</taxon>
        <taxon>Alteromonadales</taxon>
        <taxon>Shewanellaceae</taxon>
        <taxon>Shewanella</taxon>
    </lineage>
</organism>
<comment type="similarity">
    <text evidence="1">Belongs to the IucA/IucC family.</text>
</comment>
<evidence type="ECO:0000259" key="3">
    <source>
        <dbReference type="Pfam" id="PF06276"/>
    </source>
</evidence>
<keyword evidence="5" id="KW-1185">Reference proteome</keyword>
<protein>
    <recommendedName>
        <fullName evidence="6">Siderophore biosynthesis protein PvsD</fullName>
    </recommendedName>
</protein>
<dbReference type="Gene3D" id="1.10.150.640">
    <property type="entry name" value="AcsD, thumb domain, helical bundle"/>
    <property type="match status" value="1"/>
</dbReference>
<evidence type="ECO:0000256" key="1">
    <source>
        <dbReference type="ARBA" id="ARBA00007832"/>
    </source>
</evidence>
<evidence type="ECO:0008006" key="6">
    <source>
        <dbReference type="Google" id="ProtNLM"/>
    </source>
</evidence>
<reference evidence="4 5" key="1">
    <citation type="submission" date="2022-01" db="EMBL/GenBank/DDBJ databases">
        <title>Whole genome-based taxonomy of the Shewanellaceae.</title>
        <authorList>
            <person name="Martin-Rodriguez A.J."/>
        </authorList>
    </citation>
    <scope>NUCLEOTIDE SEQUENCE [LARGE SCALE GENOMIC DNA]</scope>
    <source>
        <strain evidence="4 5">DSM 17177</strain>
    </source>
</reference>
<dbReference type="InterPro" id="IPR043033">
    <property type="entry name" value="PvsD/AcsD-like_thumb_beta"/>
</dbReference>
<sequence length="606" mass="68434">MKSETNVKSTADPYTLAVQTQLAQNNAITCLLNCYIREYALPHGQVCFDDKHLDAPLAFSLGMFSDKPKMRLHLPESNITLLLIVERVSLLGRVRFISQPYIKQMGRHWQPINAMVLAKFLLEHLSLVLDSPMNHELLDQIQNSINVTQAFLQRLPDDSELIHAETSLIDSEQSLVWGHAMHPAPKSRHGVSFDDMLACSPEIQANFALFWFRVSPSFIKQLHSSDALPLQVINQINPSSDCLYPCHPWEVNTIMAQPLIKRAIAQGLMEPIGCLGNKVYPTSSVRTTYLPEINQFMKFSIHVRLTNCVRKNAWYELESAVELTHLLKQVEAEAHFHCPKFALMAEPCASTLDLSRLVTEDMSSSEAAQACTDVEECFGILYRDGIAAPLLERYQPQMAGAIFAWDKQGESRCVRQVQALARQQKTHYSHMAAKWFAAYLDALLPGVLHYFFKQGVAFEPHLQNTVIGFTQGLPSFVWFRDLEGTKLIEKHWPAEQLTLSDDAKQSVYYSQAQGWDRIAYCTLINNVSEAIFHLADADRQLETKLWKILGKAIAQWQLIEGDQAELTAFLQGAAIPSKNNLTTRLLKQADKHSGYTLLTNPLASIE</sequence>
<dbReference type="PANTHER" id="PTHR34384">
    <property type="entry name" value="L-2,3-DIAMINOPROPANOATE--CITRATE LIGASE"/>
    <property type="match status" value="1"/>
</dbReference>
<dbReference type="InterPro" id="IPR037455">
    <property type="entry name" value="LucA/IucC-like"/>
</dbReference>
<dbReference type="Gene3D" id="2.30.30.1240">
    <property type="entry name" value="AscD, thumb domain, four stranded beta-sheet"/>
    <property type="match status" value="1"/>
</dbReference>
<dbReference type="Proteomes" id="UP001203423">
    <property type="component" value="Unassembled WGS sequence"/>
</dbReference>
<evidence type="ECO:0000313" key="5">
    <source>
        <dbReference type="Proteomes" id="UP001203423"/>
    </source>
</evidence>
<dbReference type="Gene3D" id="1.10.510.40">
    <property type="match status" value="1"/>
</dbReference>
<dbReference type="PANTHER" id="PTHR34384:SF5">
    <property type="entry name" value="L-2,3-DIAMINOPROPANOATE--CITRATE LIGASE"/>
    <property type="match status" value="1"/>
</dbReference>
<dbReference type="InterPro" id="IPR043032">
    <property type="entry name" value="PvsD/AcsD-like_thumb_helix"/>
</dbReference>
<dbReference type="Pfam" id="PF06276">
    <property type="entry name" value="FhuF"/>
    <property type="match status" value="1"/>
</dbReference>
<name>A0ABT0LCI6_9GAMM</name>
<dbReference type="Pfam" id="PF04183">
    <property type="entry name" value="IucA_IucC"/>
    <property type="match status" value="1"/>
</dbReference>
<comment type="caution">
    <text evidence="4">The sequence shown here is derived from an EMBL/GenBank/DDBJ whole genome shotgun (WGS) entry which is preliminary data.</text>
</comment>
<dbReference type="RefSeq" id="WP_248940734.1">
    <property type="nucleotide sequence ID" value="NZ_JAKIKS010000048.1"/>
</dbReference>
<evidence type="ECO:0000313" key="4">
    <source>
        <dbReference type="EMBL" id="MCL1125419.1"/>
    </source>
</evidence>
<feature type="domain" description="Aerobactin siderophore biosynthesis IucA/IucC-like C-terminal" evidence="3">
    <location>
        <begin position="434"/>
        <end position="591"/>
    </location>
</feature>
<gene>
    <name evidence="4" type="ORF">L2764_13255</name>
</gene>
<dbReference type="InterPro" id="IPR022770">
    <property type="entry name" value="IucA/IucC-like_C"/>
</dbReference>
<feature type="domain" description="Aerobactin siderophore biosynthesis IucA/IucC N-terminal" evidence="2">
    <location>
        <begin position="168"/>
        <end position="403"/>
    </location>
</feature>
<dbReference type="InterPro" id="IPR007310">
    <property type="entry name" value="Aerobactin_biosyn_IucA/IucC_N"/>
</dbReference>
<accession>A0ABT0LCI6</accession>
<proteinExistence type="inferred from homology"/>
<dbReference type="EMBL" id="JAKIKS010000048">
    <property type="protein sequence ID" value="MCL1125419.1"/>
    <property type="molecule type" value="Genomic_DNA"/>
</dbReference>
<evidence type="ECO:0000259" key="2">
    <source>
        <dbReference type="Pfam" id="PF04183"/>
    </source>
</evidence>